<evidence type="ECO:0000256" key="5">
    <source>
        <dbReference type="ARBA" id="ARBA00022833"/>
    </source>
</evidence>
<dbReference type="AlphaFoldDB" id="A0A848M1M9"/>
<evidence type="ECO:0000256" key="7">
    <source>
        <dbReference type="SAM" id="SignalP"/>
    </source>
</evidence>
<dbReference type="InterPro" id="IPR012962">
    <property type="entry name" value="Pept_M54_archaemetzincn"/>
</dbReference>
<evidence type="ECO:0000256" key="3">
    <source>
        <dbReference type="ARBA" id="ARBA00022723"/>
    </source>
</evidence>
<organism evidence="8 9">
    <name type="scientific">Pyxidicoccus fallax</name>
    <dbReference type="NCBI Taxonomy" id="394095"/>
    <lineage>
        <taxon>Bacteria</taxon>
        <taxon>Pseudomonadati</taxon>
        <taxon>Myxococcota</taxon>
        <taxon>Myxococcia</taxon>
        <taxon>Myxococcales</taxon>
        <taxon>Cystobacterineae</taxon>
        <taxon>Myxococcaceae</taxon>
        <taxon>Pyxidicoccus</taxon>
    </lineage>
</organism>
<evidence type="ECO:0000256" key="4">
    <source>
        <dbReference type="ARBA" id="ARBA00022801"/>
    </source>
</evidence>
<dbReference type="Pfam" id="PF07998">
    <property type="entry name" value="Peptidase_M54"/>
    <property type="match status" value="1"/>
</dbReference>
<keyword evidence="6" id="KW-0482">Metalloprotease</keyword>
<evidence type="ECO:0000256" key="2">
    <source>
        <dbReference type="ARBA" id="ARBA00022670"/>
    </source>
</evidence>
<feature type="chain" id="PRO_5032286966" description="Peptidase zinc-dependent" evidence="7">
    <location>
        <begin position="27"/>
        <end position="219"/>
    </location>
</feature>
<comment type="caution">
    <text evidence="8">The sequence shown here is derived from an EMBL/GenBank/DDBJ whole genome shotgun (WGS) entry which is preliminary data.</text>
</comment>
<keyword evidence="5" id="KW-0862">Zinc</keyword>
<keyword evidence="3" id="KW-0479">Metal-binding</keyword>
<dbReference type="SUPFAM" id="SSF55486">
    <property type="entry name" value="Metalloproteases ('zincins'), catalytic domain"/>
    <property type="match status" value="1"/>
</dbReference>
<sequence length="219" mass="23780">MRLSRRALPSPWLLLAVLLALPPASAEPPPPAEPVVAIVPLGKVSPEVLERVSGELQARMRVRVRVEPQRELPKEAFHAPRRRWRAEKLLDALDASPPKGAWKVVGVTEAEISTTKGDIPDWGIAGLGSTGGLSCVVSTHIYRKHSKTQEALLRRMGDLAVHEFGHTLGFPHCETEGCVMADAKGKAVTSADRSTGHYCARCLGLLSAEDRARVKEAPR</sequence>
<accession>A0A848M1M9</accession>
<evidence type="ECO:0008006" key="10">
    <source>
        <dbReference type="Google" id="ProtNLM"/>
    </source>
</evidence>
<dbReference type="PANTHER" id="PTHR15910">
    <property type="entry name" value="ARCHAEMETZINCIN"/>
    <property type="match status" value="1"/>
</dbReference>
<dbReference type="CDD" id="cd11375">
    <property type="entry name" value="Peptidase_M54"/>
    <property type="match status" value="1"/>
</dbReference>
<name>A0A848M1M9_9BACT</name>
<dbReference type="EMBL" id="JABBJJ010000567">
    <property type="protein sequence ID" value="NMO23264.1"/>
    <property type="molecule type" value="Genomic_DNA"/>
</dbReference>
<dbReference type="GO" id="GO:0008237">
    <property type="term" value="F:metallopeptidase activity"/>
    <property type="evidence" value="ECO:0007669"/>
    <property type="project" value="UniProtKB-KW"/>
</dbReference>
<comment type="cofactor">
    <cofactor evidence="1">
        <name>Zn(2+)</name>
        <dbReference type="ChEBI" id="CHEBI:29105"/>
    </cofactor>
</comment>
<evidence type="ECO:0000313" key="9">
    <source>
        <dbReference type="Proteomes" id="UP000518300"/>
    </source>
</evidence>
<dbReference type="InterPro" id="IPR024079">
    <property type="entry name" value="MetalloPept_cat_dom_sf"/>
</dbReference>
<proteinExistence type="predicted"/>
<dbReference type="GO" id="GO:0006508">
    <property type="term" value="P:proteolysis"/>
    <property type="evidence" value="ECO:0007669"/>
    <property type="project" value="UniProtKB-KW"/>
</dbReference>
<dbReference type="GO" id="GO:0046872">
    <property type="term" value="F:metal ion binding"/>
    <property type="evidence" value="ECO:0007669"/>
    <property type="project" value="UniProtKB-KW"/>
</dbReference>
<evidence type="ECO:0000256" key="1">
    <source>
        <dbReference type="ARBA" id="ARBA00001947"/>
    </source>
</evidence>
<keyword evidence="9" id="KW-1185">Reference proteome</keyword>
<dbReference type="Gene3D" id="3.40.390.10">
    <property type="entry name" value="Collagenase (Catalytic Domain)"/>
    <property type="match status" value="1"/>
</dbReference>
<keyword evidence="7" id="KW-0732">Signal</keyword>
<dbReference type="RefSeq" id="WP_169352365.1">
    <property type="nucleotide sequence ID" value="NZ_JABBJJ010000567.1"/>
</dbReference>
<evidence type="ECO:0000313" key="8">
    <source>
        <dbReference type="EMBL" id="NMO23264.1"/>
    </source>
</evidence>
<dbReference type="Proteomes" id="UP000518300">
    <property type="component" value="Unassembled WGS sequence"/>
</dbReference>
<keyword evidence="4" id="KW-0378">Hydrolase</keyword>
<reference evidence="8 9" key="1">
    <citation type="submission" date="2020-04" db="EMBL/GenBank/DDBJ databases">
        <title>Draft genome of Pyxidicoccus fallax type strain.</title>
        <authorList>
            <person name="Whitworth D.E."/>
        </authorList>
    </citation>
    <scope>NUCLEOTIDE SEQUENCE [LARGE SCALE GENOMIC DNA]</scope>
    <source>
        <strain evidence="8 9">DSM 14698</strain>
    </source>
</reference>
<dbReference type="PANTHER" id="PTHR15910:SF1">
    <property type="entry name" value="ARCHAEMETZINCIN-2"/>
    <property type="match status" value="1"/>
</dbReference>
<protein>
    <recommendedName>
        <fullName evidence="10">Peptidase zinc-dependent</fullName>
    </recommendedName>
</protein>
<gene>
    <name evidence="8" type="ORF">HG543_51645</name>
</gene>
<keyword evidence="2" id="KW-0645">Protease</keyword>
<evidence type="ECO:0000256" key="6">
    <source>
        <dbReference type="ARBA" id="ARBA00023049"/>
    </source>
</evidence>
<feature type="signal peptide" evidence="7">
    <location>
        <begin position="1"/>
        <end position="26"/>
    </location>
</feature>